<evidence type="ECO:0000256" key="1">
    <source>
        <dbReference type="ARBA" id="ARBA00022679"/>
    </source>
</evidence>
<evidence type="ECO:0000259" key="5">
    <source>
        <dbReference type="Pfam" id="PF02518"/>
    </source>
</evidence>
<accession>A0ABN2F9Q8</accession>
<dbReference type="InterPro" id="IPR036890">
    <property type="entry name" value="HATPase_C_sf"/>
</dbReference>
<evidence type="ECO:0000256" key="2">
    <source>
        <dbReference type="ARBA" id="ARBA00022777"/>
    </source>
</evidence>
<organism evidence="6 7">
    <name type="scientific">Nonomuraea maheshkhaliensis</name>
    <dbReference type="NCBI Taxonomy" id="419590"/>
    <lineage>
        <taxon>Bacteria</taxon>
        <taxon>Bacillati</taxon>
        <taxon>Actinomycetota</taxon>
        <taxon>Actinomycetes</taxon>
        <taxon>Streptosporangiales</taxon>
        <taxon>Streptosporangiaceae</taxon>
        <taxon>Nonomuraea</taxon>
    </lineage>
</organism>
<keyword evidence="3" id="KW-0902">Two-component regulatory system</keyword>
<keyword evidence="1" id="KW-0808">Transferase</keyword>
<evidence type="ECO:0000256" key="4">
    <source>
        <dbReference type="SAM" id="Phobius"/>
    </source>
</evidence>
<evidence type="ECO:0000313" key="6">
    <source>
        <dbReference type="EMBL" id="GAA1634627.1"/>
    </source>
</evidence>
<dbReference type="InterPro" id="IPR050482">
    <property type="entry name" value="Sensor_HK_TwoCompSys"/>
</dbReference>
<feature type="transmembrane region" description="Helical" evidence="4">
    <location>
        <begin position="16"/>
        <end position="34"/>
    </location>
</feature>
<keyword evidence="7" id="KW-1185">Reference proteome</keyword>
<proteinExistence type="predicted"/>
<reference evidence="6 7" key="1">
    <citation type="journal article" date="2019" name="Int. J. Syst. Evol. Microbiol.">
        <title>The Global Catalogue of Microorganisms (GCM) 10K type strain sequencing project: providing services to taxonomists for standard genome sequencing and annotation.</title>
        <authorList>
            <consortium name="The Broad Institute Genomics Platform"/>
            <consortium name="The Broad Institute Genome Sequencing Center for Infectious Disease"/>
            <person name="Wu L."/>
            <person name="Ma J."/>
        </authorList>
    </citation>
    <scope>NUCLEOTIDE SEQUENCE [LARGE SCALE GENOMIC DNA]</scope>
    <source>
        <strain evidence="6 7">JCM 13929</strain>
    </source>
</reference>
<feature type="transmembrane region" description="Helical" evidence="4">
    <location>
        <begin position="121"/>
        <end position="140"/>
    </location>
</feature>
<feature type="transmembrane region" description="Helical" evidence="4">
    <location>
        <begin position="40"/>
        <end position="63"/>
    </location>
</feature>
<keyword evidence="4" id="KW-0472">Membrane</keyword>
<keyword evidence="4" id="KW-0812">Transmembrane</keyword>
<dbReference type="Proteomes" id="UP001500064">
    <property type="component" value="Unassembled WGS sequence"/>
</dbReference>
<evidence type="ECO:0000313" key="7">
    <source>
        <dbReference type="Proteomes" id="UP001500064"/>
    </source>
</evidence>
<evidence type="ECO:0000256" key="3">
    <source>
        <dbReference type="ARBA" id="ARBA00023012"/>
    </source>
</evidence>
<dbReference type="Pfam" id="PF02518">
    <property type="entry name" value="HATPase_c"/>
    <property type="match status" value="1"/>
</dbReference>
<feature type="transmembrane region" description="Helical" evidence="4">
    <location>
        <begin position="152"/>
        <end position="169"/>
    </location>
</feature>
<dbReference type="EMBL" id="BAAAMU010000021">
    <property type="protein sequence ID" value="GAA1634627.1"/>
    <property type="molecule type" value="Genomic_DNA"/>
</dbReference>
<dbReference type="SUPFAM" id="SSF55874">
    <property type="entry name" value="ATPase domain of HSP90 chaperone/DNA topoisomerase II/histidine kinase"/>
    <property type="match status" value="1"/>
</dbReference>
<keyword evidence="4" id="KW-1133">Transmembrane helix</keyword>
<dbReference type="Gene3D" id="3.30.565.10">
    <property type="entry name" value="Histidine kinase-like ATPase, C-terminal domain"/>
    <property type="match status" value="1"/>
</dbReference>
<sequence length="377" mass="39685">MAEEAARLLTRFGRRYAAAVRLATLVPICGIALFRAPPEHFAATGVMVAVAFVWTCGYAWWLLAGRGSLPVGLDVLVQLGLFGGVFWTDAVADTNTGWLRLLLTFFCVTCQWHTTPLAGGVAALVAGGGAVAVLAAASAATEDPDPTLVTGTMWAVPAAGLSRAVWTLVRRAAARADRMADEAARARARSLVAAAVRAEERELANSLHDTAATTLLMVGIGQVRSDAGWLAPQARRDLDSLRTGSAPAPGLTDLVGMLRADLEVARLSVEFEAPARLPLPPGVAAAVAGAAREALTNVRRHSGTTRATVRLSGDGGRLRLDIADEGKGFRVQDVPLTRHGVRESVRGRMTRVGGSADIVSAPGEGTLVRLEWRARHD</sequence>
<name>A0ABN2F9Q8_9ACTN</name>
<dbReference type="PANTHER" id="PTHR24421">
    <property type="entry name" value="NITRATE/NITRITE SENSOR PROTEIN NARX-RELATED"/>
    <property type="match status" value="1"/>
</dbReference>
<feature type="domain" description="Histidine kinase/HSP90-like ATPase" evidence="5">
    <location>
        <begin position="290"/>
        <end position="373"/>
    </location>
</feature>
<dbReference type="CDD" id="cd16917">
    <property type="entry name" value="HATPase_UhpB-NarQ-NarX-like"/>
    <property type="match status" value="1"/>
</dbReference>
<keyword evidence="2" id="KW-0418">Kinase</keyword>
<gene>
    <name evidence="6" type="ORF">GCM10009733_034560</name>
</gene>
<protein>
    <recommendedName>
        <fullName evidence="5">Histidine kinase/HSP90-like ATPase domain-containing protein</fullName>
    </recommendedName>
</protein>
<dbReference type="RefSeq" id="WP_346105849.1">
    <property type="nucleotide sequence ID" value="NZ_BAAAMU010000021.1"/>
</dbReference>
<comment type="caution">
    <text evidence="6">The sequence shown here is derived from an EMBL/GenBank/DDBJ whole genome shotgun (WGS) entry which is preliminary data.</text>
</comment>
<dbReference type="InterPro" id="IPR003594">
    <property type="entry name" value="HATPase_dom"/>
</dbReference>